<feature type="non-terminal residue" evidence="1">
    <location>
        <position position="1"/>
    </location>
</feature>
<accession>A0A820QAX1</accession>
<comment type="caution">
    <text evidence="1">The sequence shown here is derived from an EMBL/GenBank/DDBJ whole genome shotgun (WGS) entry which is preliminary data.</text>
</comment>
<dbReference type="Proteomes" id="UP000663842">
    <property type="component" value="Unassembled WGS sequence"/>
</dbReference>
<evidence type="ECO:0000313" key="1">
    <source>
        <dbReference type="EMBL" id="CAF4416562.1"/>
    </source>
</evidence>
<reference evidence="1" key="1">
    <citation type="submission" date="2021-02" db="EMBL/GenBank/DDBJ databases">
        <authorList>
            <person name="Nowell W R."/>
        </authorList>
    </citation>
    <scope>NUCLEOTIDE SEQUENCE</scope>
</reference>
<dbReference type="AlphaFoldDB" id="A0A820QAX1"/>
<sequence length="80" mass="8087">ITILSMFSPILSTGVIFNGSGTKFILTGVELPMLLLLTNGGRGVRGTPPLIILAGTFGNTAEIIGGATELEGGAKEKDGA</sequence>
<name>A0A820QAX1_9BILA</name>
<proteinExistence type="predicted"/>
<feature type="non-terminal residue" evidence="1">
    <location>
        <position position="80"/>
    </location>
</feature>
<gene>
    <name evidence="1" type="ORF">UXM345_LOCUS38645</name>
</gene>
<organism evidence="1 2">
    <name type="scientific">Rotaria magnacalcarata</name>
    <dbReference type="NCBI Taxonomy" id="392030"/>
    <lineage>
        <taxon>Eukaryota</taxon>
        <taxon>Metazoa</taxon>
        <taxon>Spiralia</taxon>
        <taxon>Gnathifera</taxon>
        <taxon>Rotifera</taxon>
        <taxon>Eurotatoria</taxon>
        <taxon>Bdelloidea</taxon>
        <taxon>Philodinida</taxon>
        <taxon>Philodinidae</taxon>
        <taxon>Rotaria</taxon>
    </lineage>
</organism>
<protein>
    <submittedName>
        <fullName evidence="1">Uncharacterized protein</fullName>
    </submittedName>
</protein>
<evidence type="ECO:0000313" key="2">
    <source>
        <dbReference type="Proteomes" id="UP000663842"/>
    </source>
</evidence>
<dbReference type="EMBL" id="CAJOBF010029871">
    <property type="protein sequence ID" value="CAF4416562.1"/>
    <property type="molecule type" value="Genomic_DNA"/>
</dbReference>